<organism evidence="2 3">
    <name type="scientific">Neorhizobium turbinariae</name>
    <dbReference type="NCBI Taxonomy" id="2937795"/>
    <lineage>
        <taxon>Bacteria</taxon>
        <taxon>Pseudomonadati</taxon>
        <taxon>Pseudomonadota</taxon>
        <taxon>Alphaproteobacteria</taxon>
        <taxon>Hyphomicrobiales</taxon>
        <taxon>Rhizobiaceae</taxon>
        <taxon>Rhizobium/Agrobacterium group</taxon>
        <taxon>Neorhizobium</taxon>
    </lineage>
</organism>
<accession>A0ABT0ITH5</accession>
<keyword evidence="1" id="KW-0812">Transmembrane</keyword>
<reference evidence="2 3" key="1">
    <citation type="submission" date="2022-04" db="EMBL/GenBank/DDBJ databases">
        <title>Rhizobium coralii sp. nov., isolated from coral Turbinaria peltata.</title>
        <authorList>
            <person name="Sun H."/>
        </authorList>
    </citation>
    <scope>NUCLEOTIDE SEQUENCE [LARGE SCALE GENOMIC DNA]</scope>
    <source>
        <strain evidence="2 3">NTR19</strain>
    </source>
</reference>
<evidence type="ECO:0000256" key="1">
    <source>
        <dbReference type="SAM" id="Phobius"/>
    </source>
</evidence>
<name>A0ABT0ITH5_9HYPH</name>
<evidence type="ECO:0000313" key="2">
    <source>
        <dbReference type="EMBL" id="MCK8781183.1"/>
    </source>
</evidence>
<sequence>MRLLRTFMRNTCGATAVEYGLLAAIMAVALIGGFGTFATALKDTFGAIETKIEQPAP</sequence>
<dbReference type="Proteomes" id="UP001202827">
    <property type="component" value="Unassembled WGS sequence"/>
</dbReference>
<dbReference type="EMBL" id="JALPRY010000016">
    <property type="protein sequence ID" value="MCK8781183.1"/>
    <property type="molecule type" value="Genomic_DNA"/>
</dbReference>
<feature type="transmembrane region" description="Helical" evidence="1">
    <location>
        <begin position="20"/>
        <end position="41"/>
    </location>
</feature>
<keyword evidence="1" id="KW-1133">Transmembrane helix</keyword>
<dbReference type="Pfam" id="PF04964">
    <property type="entry name" value="Flp_Fap"/>
    <property type="match status" value="1"/>
</dbReference>
<dbReference type="InterPro" id="IPR007047">
    <property type="entry name" value="Flp_Fap"/>
</dbReference>
<keyword evidence="1" id="KW-0472">Membrane</keyword>
<protein>
    <submittedName>
        <fullName evidence="2">Flp family type IVb pilin</fullName>
    </submittedName>
</protein>
<keyword evidence="3" id="KW-1185">Reference proteome</keyword>
<gene>
    <name evidence="2" type="ORF">M0654_14455</name>
</gene>
<evidence type="ECO:0000313" key="3">
    <source>
        <dbReference type="Proteomes" id="UP001202827"/>
    </source>
</evidence>
<proteinExistence type="predicted"/>
<comment type="caution">
    <text evidence="2">The sequence shown here is derived from an EMBL/GenBank/DDBJ whole genome shotgun (WGS) entry which is preliminary data.</text>
</comment>